<protein>
    <submittedName>
        <fullName evidence="6">ATP-binding cassette domain-containing protein</fullName>
    </submittedName>
</protein>
<dbReference type="GO" id="GO:0016887">
    <property type="term" value="F:ATP hydrolysis activity"/>
    <property type="evidence" value="ECO:0007669"/>
    <property type="project" value="InterPro"/>
</dbReference>
<keyword evidence="4 6" id="KW-0067">ATP-binding</keyword>
<name>A0A6N7R1T5_9GAMM</name>
<evidence type="ECO:0000259" key="5">
    <source>
        <dbReference type="PROSITE" id="PS50893"/>
    </source>
</evidence>
<dbReference type="GO" id="GO:0005524">
    <property type="term" value="F:ATP binding"/>
    <property type="evidence" value="ECO:0007669"/>
    <property type="project" value="UniProtKB-KW"/>
</dbReference>
<evidence type="ECO:0000256" key="3">
    <source>
        <dbReference type="ARBA" id="ARBA00022741"/>
    </source>
</evidence>
<dbReference type="InterPro" id="IPR027417">
    <property type="entry name" value="P-loop_NTPase"/>
</dbReference>
<dbReference type="AlphaFoldDB" id="A0A6N7R1T5"/>
<feature type="domain" description="ABC transporter" evidence="5">
    <location>
        <begin position="38"/>
        <end position="260"/>
    </location>
</feature>
<proteinExistence type="inferred from homology"/>
<dbReference type="SMART" id="SM00382">
    <property type="entry name" value="AAA"/>
    <property type="match status" value="1"/>
</dbReference>
<dbReference type="Gene3D" id="3.40.50.300">
    <property type="entry name" value="P-loop containing nucleotide triphosphate hydrolases"/>
    <property type="match status" value="1"/>
</dbReference>
<dbReference type="Pfam" id="PF00005">
    <property type="entry name" value="ABC_tran"/>
    <property type="match status" value="1"/>
</dbReference>
<dbReference type="PANTHER" id="PTHR46743">
    <property type="entry name" value="TEICHOIC ACIDS EXPORT ATP-BINDING PROTEIN TAGH"/>
    <property type="match status" value="1"/>
</dbReference>
<sequence>MNKDLQQPARITLDGVCVDFPVFNAATLSLKNRVLSSMTGGSINRAADGQVTVRGLEGIDLDLKPGDRLGLVGHNGSGKSTLLRVLSGIYYPTEGTADISGECVSLINISLGIDPEATGRENIRLRTAMMGLTPAETRARIDEIIEFSGLGDFIDMPFRTYSSGMQLRLAFAVSTAIQPQILVMDEWLSTGDEDFRVRAEQRMQSLVNNTDILVLASHSRPLIESVCNRVIWLEHGHIRMEGEVSEVLAAYFSAPTSTGTNG</sequence>
<evidence type="ECO:0000256" key="4">
    <source>
        <dbReference type="ARBA" id="ARBA00022840"/>
    </source>
</evidence>
<evidence type="ECO:0000313" key="6">
    <source>
        <dbReference type="EMBL" id="MRH79024.1"/>
    </source>
</evidence>
<comment type="caution">
    <text evidence="6">The sequence shown here is derived from an EMBL/GenBank/DDBJ whole genome shotgun (WGS) entry which is preliminary data.</text>
</comment>
<evidence type="ECO:0000256" key="2">
    <source>
        <dbReference type="ARBA" id="ARBA00022448"/>
    </source>
</evidence>
<evidence type="ECO:0000313" key="7">
    <source>
        <dbReference type="Proteomes" id="UP000433788"/>
    </source>
</evidence>
<dbReference type="InterPro" id="IPR050683">
    <property type="entry name" value="Bact_Polysacc_Export_ATP-bd"/>
</dbReference>
<dbReference type="GO" id="GO:0140359">
    <property type="term" value="F:ABC-type transporter activity"/>
    <property type="evidence" value="ECO:0007669"/>
    <property type="project" value="InterPro"/>
</dbReference>
<reference evidence="6 7" key="1">
    <citation type="submission" date="2019-11" db="EMBL/GenBank/DDBJ databases">
        <authorList>
            <person name="Zhang X.Y."/>
        </authorList>
    </citation>
    <scope>NUCLEOTIDE SEQUENCE [LARGE SCALE GENOMIC DNA]</scope>
    <source>
        <strain evidence="6 7">C176</strain>
    </source>
</reference>
<dbReference type="CDD" id="cd03220">
    <property type="entry name" value="ABC_KpsT_Wzt"/>
    <property type="match status" value="1"/>
</dbReference>
<dbReference type="SUPFAM" id="SSF52540">
    <property type="entry name" value="P-loop containing nucleoside triphosphate hydrolases"/>
    <property type="match status" value="1"/>
</dbReference>
<dbReference type="RefSeq" id="WP_153720069.1">
    <property type="nucleotide sequence ID" value="NZ_WJPP01000005.1"/>
</dbReference>
<dbReference type="PANTHER" id="PTHR46743:SF2">
    <property type="entry name" value="TEICHOIC ACIDS EXPORT ATP-BINDING PROTEIN TAGH"/>
    <property type="match status" value="1"/>
</dbReference>
<dbReference type="PROSITE" id="PS50893">
    <property type="entry name" value="ABC_TRANSPORTER_2"/>
    <property type="match status" value="1"/>
</dbReference>
<evidence type="ECO:0000256" key="1">
    <source>
        <dbReference type="ARBA" id="ARBA00005417"/>
    </source>
</evidence>
<keyword evidence="2" id="KW-0813">Transport</keyword>
<dbReference type="InterPro" id="IPR015860">
    <property type="entry name" value="ABC_transpr_TagH-like"/>
</dbReference>
<keyword evidence="7" id="KW-1185">Reference proteome</keyword>
<dbReference type="InterPro" id="IPR003439">
    <property type="entry name" value="ABC_transporter-like_ATP-bd"/>
</dbReference>
<keyword evidence="3" id="KW-0547">Nucleotide-binding</keyword>
<comment type="similarity">
    <text evidence="1">Belongs to the ABC transporter superfamily.</text>
</comment>
<dbReference type="InterPro" id="IPR003593">
    <property type="entry name" value="AAA+_ATPase"/>
</dbReference>
<dbReference type="Proteomes" id="UP000433788">
    <property type="component" value="Unassembled WGS sequence"/>
</dbReference>
<accession>A0A6N7R1T5</accession>
<organism evidence="6 7">
    <name type="scientific">Spiribacter salilacus</name>
    <dbReference type="NCBI Taxonomy" id="2664894"/>
    <lineage>
        <taxon>Bacteria</taxon>
        <taxon>Pseudomonadati</taxon>
        <taxon>Pseudomonadota</taxon>
        <taxon>Gammaproteobacteria</taxon>
        <taxon>Chromatiales</taxon>
        <taxon>Ectothiorhodospiraceae</taxon>
        <taxon>Spiribacter</taxon>
    </lineage>
</organism>
<dbReference type="GO" id="GO:0016020">
    <property type="term" value="C:membrane"/>
    <property type="evidence" value="ECO:0007669"/>
    <property type="project" value="InterPro"/>
</dbReference>
<dbReference type="EMBL" id="WJPP01000005">
    <property type="protein sequence ID" value="MRH79024.1"/>
    <property type="molecule type" value="Genomic_DNA"/>
</dbReference>
<gene>
    <name evidence="6" type="ORF">GH984_09955</name>
</gene>